<evidence type="ECO:0000256" key="1">
    <source>
        <dbReference type="ARBA" id="ARBA00022536"/>
    </source>
</evidence>
<dbReference type="InterPro" id="IPR000152">
    <property type="entry name" value="EGF-type_Asp/Asn_hydroxyl_site"/>
</dbReference>
<feature type="disulfide bond" evidence="4">
    <location>
        <begin position="127"/>
        <end position="136"/>
    </location>
</feature>
<organism evidence="6 7">
    <name type="scientific">Priapulus caudatus</name>
    <name type="common">Priapulid worm</name>
    <dbReference type="NCBI Taxonomy" id="37621"/>
    <lineage>
        <taxon>Eukaryota</taxon>
        <taxon>Metazoa</taxon>
        <taxon>Ecdysozoa</taxon>
        <taxon>Scalidophora</taxon>
        <taxon>Priapulida</taxon>
        <taxon>Priapulimorpha</taxon>
        <taxon>Priapulimorphida</taxon>
        <taxon>Priapulidae</taxon>
        <taxon>Priapulus</taxon>
    </lineage>
</organism>
<dbReference type="Proteomes" id="UP000695022">
    <property type="component" value="Unplaced"/>
</dbReference>
<reference evidence="7" key="1">
    <citation type="submission" date="2025-08" db="UniProtKB">
        <authorList>
            <consortium name="RefSeq"/>
        </authorList>
    </citation>
    <scope>IDENTIFICATION</scope>
</reference>
<feature type="disulfide bond" evidence="4">
    <location>
        <begin position="22"/>
        <end position="31"/>
    </location>
</feature>
<feature type="domain" description="EGF-like" evidence="5">
    <location>
        <begin position="101"/>
        <end position="137"/>
    </location>
</feature>
<evidence type="ECO:0000256" key="4">
    <source>
        <dbReference type="PROSITE-ProRule" id="PRU00076"/>
    </source>
</evidence>
<sequence length="249" mass="26892">MNRGWCKNRLLPTDSYSYDCVCQPPFTGRNCDEGVDTGVTSQGKGSAINSKPHTQPLAVTLETGPCRSNPCPRDRVCTADDRGRYTCDCPVGMTGSDCSTDINECDSSPCPRDRQCVDRVGGFFCDCKPGFTGNNCDTEIDECASEPCRNGGRCTNKVNSYACTCRAGYTGVNCQIAGTSTFLRRKCRSHALMHTGAPPGCQEFVLADMEALLSAVFKGNPPLHLLQPRVNNGMKDCETAKTIGVEIRA</sequence>
<feature type="domain" description="EGF-like" evidence="5">
    <location>
        <begin position="1"/>
        <end position="32"/>
    </location>
</feature>
<dbReference type="InterPro" id="IPR000742">
    <property type="entry name" value="EGF"/>
</dbReference>
<dbReference type="CDD" id="cd00054">
    <property type="entry name" value="EGF_CA"/>
    <property type="match status" value="2"/>
</dbReference>
<dbReference type="SMART" id="SM00181">
    <property type="entry name" value="EGF"/>
    <property type="match status" value="4"/>
</dbReference>
<dbReference type="PROSITE" id="PS00022">
    <property type="entry name" value="EGF_1"/>
    <property type="match status" value="4"/>
</dbReference>
<dbReference type="PROSITE" id="PS01187">
    <property type="entry name" value="EGF_CA"/>
    <property type="match status" value="1"/>
</dbReference>
<evidence type="ECO:0000313" key="7">
    <source>
        <dbReference type="RefSeq" id="XP_014662304.1"/>
    </source>
</evidence>
<name>A0ABM1DQT3_PRICU</name>
<evidence type="ECO:0000256" key="2">
    <source>
        <dbReference type="ARBA" id="ARBA00022737"/>
    </source>
</evidence>
<dbReference type="InterPro" id="IPR051022">
    <property type="entry name" value="Notch_Cell-Fate_Det"/>
</dbReference>
<keyword evidence="1 4" id="KW-0245">EGF-like domain</keyword>
<dbReference type="Gene3D" id="2.10.25.10">
    <property type="entry name" value="Laminin"/>
    <property type="match status" value="4"/>
</dbReference>
<dbReference type="PROSITE" id="PS01186">
    <property type="entry name" value="EGF_2"/>
    <property type="match status" value="3"/>
</dbReference>
<dbReference type="SUPFAM" id="SSF57196">
    <property type="entry name" value="EGF/Laminin"/>
    <property type="match status" value="4"/>
</dbReference>
<dbReference type="Pfam" id="PF00008">
    <property type="entry name" value="EGF"/>
    <property type="match status" value="1"/>
</dbReference>
<feature type="disulfide bond" evidence="4">
    <location>
        <begin position="165"/>
        <end position="174"/>
    </location>
</feature>
<evidence type="ECO:0000313" key="6">
    <source>
        <dbReference type="Proteomes" id="UP000695022"/>
    </source>
</evidence>
<keyword evidence="3 4" id="KW-1015">Disulfide bond</keyword>
<evidence type="ECO:0000259" key="5">
    <source>
        <dbReference type="PROSITE" id="PS50026"/>
    </source>
</evidence>
<dbReference type="PRINTS" id="PR00010">
    <property type="entry name" value="EGFBLOOD"/>
</dbReference>
<dbReference type="RefSeq" id="XP_014662304.1">
    <property type="nucleotide sequence ID" value="XM_014806818.1"/>
</dbReference>
<feature type="disulfide bond" evidence="4">
    <location>
        <begin position="89"/>
        <end position="98"/>
    </location>
</feature>
<comment type="caution">
    <text evidence="4">Lacks conserved residue(s) required for the propagation of feature annotation.</text>
</comment>
<gene>
    <name evidence="7" type="primary">LOC106805281</name>
</gene>
<dbReference type="InterPro" id="IPR001881">
    <property type="entry name" value="EGF-like_Ca-bd_dom"/>
</dbReference>
<evidence type="ECO:0000256" key="3">
    <source>
        <dbReference type="ARBA" id="ARBA00023157"/>
    </source>
</evidence>
<dbReference type="GeneID" id="106805281"/>
<accession>A0ABM1DQT3</accession>
<proteinExistence type="predicted"/>
<feature type="domain" description="EGF-like" evidence="5">
    <location>
        <begin position="139"/>
        <end position="175"/>
    </location>
</feature>
<protein>
    <submittedName>
        <fullName evidence="7">Fibropellin-3-like</fullName>
    </submittedName>
</protein>
<feature type="domain" description="EGF-like" evidence="5">
    <location>
        <begin position="62"/>
        <end position="99"/>
    </location>
</feature>
<dbReference type="PANTHER" id="PTHR24049">
    <property type="entry name" value="CRUMBS FAMILY MEMBER"/>
    <property type="match status" value="1"/>
</dbReference>
<dbReference type="PROSITE" id="PS50026">
    <property type="entry name" value="EGF_3"/>
    <property type="match status" value="4"/>
</dbReference>
<dbReference type="InterPro" id="IPR018097">
    <property type="entry name" value="EGF_Ca-bd_CS"/>
</dbReference>
<keyword evidence="2" id="KW-0677">Repeat</keyword>
<dbReference type="PROSITE" id="PS00010">
    <property type="entry name" value="ASX_HYDROXYL"/>
    <property type="match status" value="2"/>
</dbReference>
<dbReference type="Pfam" id="PF07645">
    <property type="entry name" value="EGF_CA"/>
    <property type="match status" value="1"/>
</dbReference>
<keyword evidence="6" id="KW-1185">Reference proteome</keyword>
<dbReference type="SMART" id="SM00179">
    <property type="entry name" value="EGF_CA"/>
    <property type="match status" value="2"/>
</dbReference>
<dbReference type="InterPro" id="IPR049883">
    <property type="entry name" value="NOTCH1_EGF-like"/>
</dbReference>